<keyword evidence="2" id="KW-0808">Transferase</keyword>
<dbReference type="GO" id="GO:0032259">
    <property type="term" value="P:methylation"/>
    <property type="evidence" value="ECO:0007669"/>
    <property type="project" value="UniProtKB-KW"/>
</dbReference>
<sequence length="496" mass="53610">MSLTQPPLPETPPFLAWFQAHGGQIDLAAIDIVAFPAAEGGRGVVARVDIPEGQAVFAVPRALVLSTRTSALRARFGVKEWAAARLHEGWSGLILCMMWEEARGGASEWAGYFEILPTKFDTPMFWDAADLAELQGTAVVDKLGREQAEKDYAEKVRPAIESRPDLFDPAEVEARYSLAVYHLQGSRILSRSFTLQKDADEDEDEDAGAGDTSVGSAMDVEADAPAPAEEAHGEHDEDEEGSEDSDEEEDAVVVAMVPLADMLNARYQSENVKLFYEPECLKMIATKPIKAGEQIWNTYQDLPNSELLRGFGHVDWLPLPGGGHGNPGDVAEMRADVLVKAGAAPADVEARIDWWLEEGGDDVFVLELQEDGTAELPEDLLAFTQLLADDTAWARARDKGRMPKPVASAPALRVLHAALGARLGAYATTLAEDTARAAAGMGEMRTNARHALVVRMGEKRVLEAHRTRVGALLSALEGGGKRKAEAQAGGGKRGRR</sequence>
<dbReference type="GO" id="GO:0005634">
    <property type="term" value="C:nucleus"/>
    <property type="evidence" value="ECO:0007669"/>
    <property type="project" value="UniProtKB-SubCell"/>
</dbReference>
<keyword evidence="7" id="KW-1185">Reference proteome</keyword>
<evidence type="ECO:0000313" key="6">
    <source>
        <dbReference type="EMBL" id="KJA29063.1"/>
    </source>
</evidence>
<gene>
    <name evidence="6" type="ORF">HYPSUDRAFT_177169</name>
</gene>
<feature type="domain" description="SET" evidence="5">
    <location>
        <begin position="28"/>
        <end position="300"/>
    </location>
</feature>
<evidence type="ECO:0000256" key="4">
    <source>
        <dbReference type="SAM" id="MobiDB-lite"/>
    </source>
</evidence>
<dbReference type="GO" id="GO:0016279">
    <property type="term" value="F:protein-lysine N-methyltransferase activity"/>
    <property type="evidence" value="ECO:0007669"/>
    <property type="project" value="UniProtKB-UniRule"/>
</dbReference>
<accession>A0A0D2MY91</accession>
<dbReference type="OMA" id="RVDWWLE"/>
<dbReference type="SUPFAM" id="SSF82199">
    <property type="entry name" value="SET domain"/>
    <property type="match status" value="1"/>
</dbReference>
<dbReference type="OrthoDB" id="341421at2759"/>
<dbReference type="Proteomes" id="UP000054270">
    <property type="component" value="Unassembled WGS sequence"/>
</dbReference>
<dbReference type="InterPro" id="IPR046341">
    <property type="entry name" value="SET_dom_sf"/>
</dbReference>
<evidence type="ECO:0000256" key="1">
    <source>
        <dbReference type="ARBA" id="ARBA00022603"/>
    </source>
</evidence>
<dbReference type="Gene3D" id="3.90.1410.10">
    <property type="entry name" value="set domain protein methyltransferase, domain 1"/>
    <property type="match status" value="2"/>
</dbReference>
<dbReference type="InterPro" id="IPR050600">
    <property type="entry name" value="SETD3_SETD6_MTase"/>
</dbReference>
<dbReference type="InterPro" id="IPR001214">
    <property type="entry name" value="SET_dom"/>
</dbReference>
<dbReference type="Gene3D" id="3.90.1420.10">
    <property type="entry name" value="Rubisco LSMT, substrate-binding domain"/>
    <property type="match status" value="1"/>
</dbReference>
<feature type="region of interest" description="Disordered" evidence="4">
    <location>
        <begin position="477"/>
        <end position="496"/>
    </location>
</feature>
<name>A0A0D2MY91_HYPSF</name>
<protein>
    <recommendedName>
        <fullName evidence="5">SET domain-containing protein</fullName>
    </recommendedName>
</protein>
<dbReference type="PANTHER" id="PTHR13271">
    <property type="entry name" value="UNCHARACTERIZED PUTATIVE METHYLTRANSFERASE"/>
    <property type="match status" value="1"/>
</dbReference>
<keyword evidence="3" id="KW-0949">S-adenosyl-L-methionine</keyword>
<dbReference type="PANTHER" id="PTHR13271:SF34">
    <property type="entry name" value="N-LYSINE METHYLTRANSFERASE SETD6"/>
    <property type="match status" value="1"/>
</dbReference>
<dbReference type="InterPro" id="IPR036464">
    <property type="entry name" value="Rubisco_LSMT_subst-bd_sf"/>
</dbReference>
<feature type="region of interest" description="Disordered" evidence="4">
    <location>
        <begin position="223"/>
        <end position="250"/>
    </location>
</feature>
<dbReference type="AlphaFoldDB" id="A0A0D2MY91"/>
<evidence type="ECO:0000256" key="2">
    <source>
        <dbReference type="ARBA" id="ARBA00022679"/>
    </source>
</evidence>
<dbReference type="STRING" id="945553.A0A0D2MY91"/>
<dbReference type="Pfam" id="PF00856">
    <property type="entry name" value="SET"/>
    <property type="match status" value="1"/>
</dbReference>
<evidence type="ECO:0000259" key="5">
    <source>
        <dbReference type="PROSITE" id="PS50280"/>
    </source>
</evidence>
<keyword evidence="1" id="KW-0489">Methyltransferase</keyword>
<reference evidence="7" key="1">
    <citation type="submission" date="2014-04" db="EMBL/GenBank/DDBJ databases">
        <title>Evolutionary Origins and Diversification of the Mycorrhizal Mutualists.</title>
        <authorList>
            <consortium name="DOE Joint Genome Institute"/>
            <consortium name="Mycorrhizal Genomics Consortium"/>
            <person name="Kohler A."/>
            <person name="Kuo A."/>
            <person name="Nagy L.G."/>
            <person name="Floudas D."/>
            <person name="Copeland A."/>
            <person name="Barry K.W."/>
            <person name="Cichocki N."/>
            <person name="Veneault-Fourrey C."/>
            <person name="LaButti K."/>
            <person name="Lindquist E.A."/>
            <person name="Lipzen A."/>
            <person name="Lundell T."/>
            <person name="Morin E."/>
            <person name="Murat C."/>
            <person name="Riley R."/>
            <person name="Ohm R."/>
            <person name="Sun H."/>
            <person name="Tunlid A."/>
            <person name="Henrissat B."/>
            <person name="Grigoriev I.V."/>
            <person name="Hibbett D.S."/>
            <person name="Martin F."/>
        </authorList>
    </citation>
    <scope>NUCLEOTIDE SEQUENCE [LARGE SCALE GENOMIC DNA]</scope>
    <source>
        <strain evidence="7">FD-334 SS-4</strain>
    </source>
</reference>
<evidence type="ECO:0000313" key="7">
    <source>
        <dbReference type="Proteomes" id="UP000054270"/>
    </source>
</evidence>
<dbReference type="Pfam" id="PF09273">
    <property type="entry name" value="Rubis-subs-bind"/>
    <property type="match status" value="1"/>
</dbReference>
<dbReference type="PROSITE" id="PS50280">
    <property type="entry name" value="SET"/>
    <property type="match status" value="1"/>
</dbReference>
<evidence type="ECO:0000256" key="3">
    <source>
        <dbReference type="ARBA" id="ARBA00022691"/>
    </source>
</evidence>
<dbReference type="EMBL" id="KN817520">
    <property type="protein sequence ID" value="KJA29063.1"/>
    <property type="molecule type" value="Genomic_DNA"/>
</dbReference>
<dbReference type="InterPro" id="IPR015353">
    <property type="entry name" value="Rubisco_LSMT_subst-bd"/>
</dbReference>
<organism evidence="6 7">
    <name type="scientific">Hypholoma sublateritium (strain FD-334 SS-4)</name>
    <dbReference type="NCBI Taxonomy" id="945553"/>
    <lineage>
        <taxon>Eukaryota</taxon>
        <taxon>Fungi</taxon>
        <taxon>Dikarya</taxon>
        <taxon>Basidiomycota</taxon>
        <taxon>Agaricomycotina</taxon>
        <taxon>Agaricomycetes</taxon>
        <taxon>Agaricomycetidae</taxon>
        <taxon>Agaricales</taxon>
        <taxon>Agaricineae</taxon>
        <taxon>Strophariaceae</taxon>
        <taxon>Hypholoma</taxon>
    </lineage>
</organism>
<dbReference type="SUPFAM" id="SSF81822">
    <property type="entry name" value="RuBisCo LSMT C-terminal, substrate-binding domain"/>
    <property type="match status" value="1"/>
</dbReference>
<proteinExistence type="predicted"/>
<feature type="compositionally biased region" description="Acidic residues" evidence="4">
    <location>
        <begin position="236"/>
        <end position="250"/>
    </location>
</feature>